<proteinExistence type="predicted"/>
<protein>
    <submittedName>
        <fullName evidence="2">Uncharacterized protein</fullName>
    </submittedName>
</protein>
<name>A0AAV1MS79_SCOSC</name>
<keyword evidence="1" id="KW-1133">Transmembrane helix</keyword>
<keyword evidence="1" id="KW-0812">Transmembrane</keyword>
<feature type="transmembrane region" description="Helical" evidence="1">
    <location>
        <begin position="41"/>
        <end position="65"/>
    </location>
</feature>
<evidence type="ECO:0000313" key="3">
    <source>
        <dbReference type="Proteomes" id="UP001314229"/>
    </source>
</evidence>
<keyword evidence="3" id="KW-1185">Reference proteome</keyword>
<evidence type="ECO:0000313" key="2">
    <source>
        <dbReference type="EMBL" id="CAK6949777.1"/>
    </source>
</evidence>
<evidence type="ECO:0000256" key="1">
    <source>
        <dbReference type="SAM" id="Phobius"/>
    </source>
</evidence>
<comment type="caution">
    <text evidence="2">The sequence shown here is derived from an EMBL/GenBank/DDBJ whole genome shotgun (WGS) entry which is preliminary data.</text>
</comment>
<dbReference type="AlphaFoldDB" id="A0AAV1MS79"/>
<keyword evidence="1" id="KW-0472">Membrane</keyword>
<dbReference type="EMBL" id="CAWUFR010000002">
    <property type="protein sequence ID" value="CAK6949777.1"/>
    <property type="molecule type" value="Genomic_DNA"/>
</dbReference>
<dbReference type="Proteomes" id="UP001314229">
    <property type="component" value="Unassembled WGS sequence"/>
</dbReference>
<sequence length="66" mass="7255">MVYTKAEYTPAGSIRNTVEAFVLIQIDEETHLNSLLRAGPITSIFILGCSLSGQLWNSIVLIFVLS</sequence>
<gene>
    <name evidence="2" type="ORF">FSCOSCO3_A025030</name>
</gene>
<reference evidence="2 3" key="1">
    <citation type="submission" date="2024-01" db="EMBL/GenBank/DDBJ databases">
        <authorList>
            <person name="Alioto T."/>
            <person name="Alioto T."/>
            <person name="Gomez Garrido J."/>
        </authorList>
    </citation>
    <scope>NUCLEOTIDE SEQUENCE [LARGE SCALE GENOMIC DNA]</scope>
</reference>
<organism evidence="2 3">
    <name type="scientific">Scomber scombrus</name>
    <name type="common">Atlantic mackerel</name>
    <name type="synonym">Scomber vernalis</name>
    <dbReference type="NCBI Taxonomy" id="13677"/>
    <lineage>
        <taxon>Eukaryota</taxon>
        <taxon>Metazoa</taxon>
        <taxon>Chordata</taxon>
        <taxon>Craniata</taxon>
        <taxon>Vertebrata</taxon>
        <taxon>Euteleostomi</taxon>
        <taxon>Actinopterygii</taxon>
        <taxon>Neopterygii</taxon>
        <taxon>Teleostei</taxon>
        <taxon>Neoteleostei</taxon>
        <taxon>Acanthomorphata</taxon>
        <taxon>Pelagiaria</taxon>
        <taxon>Scombriformes</taxon>
        <taxon>Scombridae</taxon>
        <taxon>Scomber</taxon>
    </lineage>
</organism>
<accession>A0AAV1MS79</accession>